<dbReference type="InterPro" id="IPR013783">
    <property type="entry name" value="Ig-like_fold"/>
</dbReference>
<dbReference type="RefSeq" id="WP_243010573.1">
    <property type="nucleotide sequence ID" value="NZ_JALGAR010000001.1"/>
</dbReference>
<dbReference type="InterPro" id="IPR000772">
    <property type="entry name" value="Ricin_B_lectin"/>
</dbReference>
<dbReference type="SUPFAM" id="SSF50370">
    <property type="entry name" value="Ricin B-like lectins"/>
    <property type="match status" value="1"/>
</dbReference>
<dbReference type="SMART" id="SM00060">
    <property type="entry name" value="FN3"/>
    <property type="match status" value="1"/>
</dbReference>
<keyword evidence="2" id="KW-0119">Carbohydrate metabolism</keyword>
<organism evidence="4 5">
    <name type="scientific">Cryobacterium zhongshanensis</name>
    <dbReference type="NCBI Taxonomy" id="2928153"/>
    <lineage>
        <taxon>Bacteria</taxon>
        <taxon>Bacillati</taxon>
        <taxon>Actinomycetota</taxon>
        <taxon>Actinomycetes</taxon>
        <taxon>Micrococcales</taxon>
        <taxon>Microbacteriaceae</taxon>
        <taxon>Cryobacterium</taxon>
    </lineage>
</organism>
<keyword evidence="5" id="KW-1185">Reference proteome</keyword>
<accession>A0AA41QRJ3</accession>
<sequence>MIKHPVAIIAAIAVFIVGAGTTTSVAMWSTTGAATASVAAGTLGIVQSGFDSPAAVTFTSTVLSTASVVTLKNTGSIPAPYTLTLSFAQPTSLAAGVDVRVVTVASATACTTAATATAASQKWTANVVLTGSAATALPVGASVYFCVSSTITQAQRFSLVNVTAKPTVTLAAGIGTWSITPTTSAMNLTVADTITPGKPVVSNPTDHGMTLTWTKPSDTAAITGYQVFRGTELLGTTTAQTTTFTDTTANVGTTYTYTIRAIDAAVPVDVSPASPETIASTSGVDPTHWYKVTNVGNGKCVDGENERTNSGTPLITYDCKTTGYANQSWKFSNPLGASTVTGKYAPNLGWDTSTGSGWNGTTTGALAELITLSGGNNNSQLWRIQSVNAANGTYRFQNGYGLCLDTSGVTTATNNTELEQATCRTGLASQTFTLTNVVFP</sequence>
<dbReference type="InterPro" id="IPR036116">
    <property type="entry name" value="FN3_sf"/>
</dbReference>
<reference evidence="4" key="1">
    <citation type="submission" date="2022-03" db="EMBL/GenBank/DDBJ databases">
        <title>Cryobacterium sp. nov. strain ZS14-85, isolated from Antarctic soil.</title>
        <authorList>
            <person name="Li J."/>
            <person name="Niu G."/>
        </authorList>
    </citation>
    <scope>NUCLEOTIDE SEQUENCE</scope>
    <source>
        <strain evidence="4">ZS14-85</strain>
    </source>
</reference>
<evidence type="ECO:0000313" key="4">
    <source>
        <dbReference type="EMBL" id="MCI4656336.1"/>
    </source>
</evidence>
<dbReference type="CDD" id="cd00063">
    <property type="entry name" value="FN3"/>
    <property type="match status" value="1"/>
</dbReference>
<proteinExistence type="predicted"/>
<evidence type="ECO:0000259" key="3">
    <source>
        <dbReference type="PROSITE" id="PS50853"/>
    </source>
</evidence>
<dbReference type="GO" id="GO:0000272">
    <property type="term" value="P:polysaccharide catabolic process"/>
    <property type="evidence" value="ECO:0007669"/>
    <property type="project" value="UniProtKB-KW"/>
</dbReference>
<dbReference type="Gene3D" id="2.80.10.50">
    <property type="match status" value="2"/>
</dbReference>
<keyword evidence="1" id="KW-0378">Hydrolase</keyword>
<evidence type="ECO:0000256" key="2">
    <source>
        <dbReference type="ARBA" id="ARBA00023326"/>
    </source>
</evidence>
<comment type="caution">
    <text evidence="4">The sequence shown here is derived from an EMBL/GenBank/DDBJ whole genome shotgun (WGS) entry which is preliminary data.</text>
</comment>
<evidence type="ECO:0000256" key="1">
    <source>
        <dbReference type="ARBA" id="ARBA00023295"/>
    </source>
</evidence>
<feature type="domain" description="Fibronectin type-III" evidence="3">
    <location>
        <begin position="195"/>
        <end position="284"/>
    </location>
</feature>
<dbReference type="Gene3D" id="2.60.40.10">
    <property type="entry name" value="Immunoglobulins"/>
    <property type="match status" value="1"/>
</dbReference>
<dbReference type="GO" id="GO:0016798">
    <property type="term" value="F:hydrolase activity, acting on glycosyl bonds"/>
    <property type="evidence" value="ECO:0007669"/>
    <property type="project" value="UniProtKB-KW"/>
</dbReference>
<dbReference type="PROSITE" id="PS50231">
    <property type="entry name" value="RICIN_B_LECTIN"/>
    <property type="match status" value="1"/>
</dbReference>
<keyword evidence="1" id="KW-0326">Glycosidase</keyword>
<dbReference type="PROSITE" id="PS50853">
    <property type="entry name" value="FN3"/>
    <property type="match status" value="1"/>
</dbReference>
<dbReference type="CDD" id="cd00161">
    <property type="entry name" value="beta-trefoil_Ricin-like"/>
    <property type="match status" value="1"/>
</dbReference>
<protein>
    <submittedName>
        <fullName evidence="4">RICIN domain-containing protein</fullName>
    </submittedName>
</protein>
<dbReference type="Pfam" id="PF00652">
    <property type="entry name" value="Ricin_B_lectin"/>
    <property type="match status" value="1"/>
</dbReference>
<gene>
    <name evidence="4" type="ORF">MQH31_00715</name>
</gene>
<dbReference type="InterPro" id="IPR035992">
    <property type="entry name" value="Ricin_B-like_lectins"/>
</dbReference>
<evidence type="ECO:0000313" key="5">
    <source>
        <dbReference type="Proteomes" id="UP001165341"/>
    </source>
</evidence>
<dbReference type="InterPro" id="IPR003961">
    <property type="entry name" value="FN3_dom"/>
</dbReference>
<name>A0AA41QRJ3_9MICO</name>
<dbReference type="EMBL" id="JALGAR010000001">
    <property type="protein sequence ID" value="MCI4656336.1"/>
    <property type="molecule type" value="Genomic_DNA"/>
</dbReference>
<dbReference type="SUPFAM" id="SSF49265">
    <property type="entry name" value="Fibronectin type III"/>
    <property type="match status" value="1"/>
</dbReference>
<dbReference type="AlphaFoldDB" id="A0AA41QRJ3"/>
<keyword evidence="2" id="KW-0624">Polysaccharide degradation</keyword>
<dbReference type="Proteomes" id="UP001165341">
    <property type="component" value="Unassembled WGS sequence"/>
</dbReference>